<reference evidence="2 3" key="1">
    <citation type="submission" date="2014-06" db="EMBL/GenBank/DDBJ databases">
        <title>Evolutionary Origins and Diversification of the Mycorrhizal Mutualists.</title>
        <authorList>
            <consortium name="DOE Joint Genome Institute"/>
            <consortium name="Mycorrhizal Genomics Consortium"/>
            <person name="Kohler A."/>
            <person name="Kuo A."/>
            <person name="Nagy L.G."/>
            <person name="Floudas D."/>
            <person name="Copeland A."/>
            <person name="Barry K.W."/>
            <person name="Cichocki N."/>
            <person name="Veneault-Fourrey C."/>
            <person name="LaButti K."/>
            <person name="Lindquist E.A."/>
            <person name="Lipzen A."/>
            <person name="Lundell T."/>
            <person name="Morin E."/>
            <person name="Murat C."/>
            <person name="Riley R."/>
            <person name="Ohm R."/>
            <person name="Sun H."/>
            <person name="Tunlid A."/>
            <person name="Henrissat B."/>
            <person name="Grigoriev I.V."/>
            <person name="Hibbett D.S."/>
            <person name="Martin F."/>
        </authorList>
    </citation>
    <scope>NUCLEOTIDE SEQUENCE [LARGE SCALE GENOMIC DNA]</scope>
    <source>
        <strain evidence="2 3">SS14</strain>
    </source>
</reference>
<feature type="transmembrane region" description="Helical" evidence="1">
    <location>
        <begin position="12"/>
        <end position="31"/>
    </location>
</feature>
<feature type="transmembrane region" description="Helical" evidence="1">
    <location>
        <begin position="43"/>
        <end position="65"/>
    </location>
</feature>
<feature type="transmembrane region" description="Helical" evidence="1">
    <location>
        <begin position="85"/>
        <end position="106"/>
    </location>
</feature>
<feature type="transmembrane region" description="Helical" evidence="1">
    <location>
        <begin position="118"/>
        <end position="142"/>
    </location>
</feature>
<protein>
    <submittedName>
        <fullName evidence="2">Uncharacterized protein</fullName>
    </submittedName>
</protein>
<feature type="transmembrane region" description="Helical" evidence="1">
    <location>
        <begin position="154"/>
        <end position="180"/>
    </location>
</feature>
<evidence type="ECO:0000256" key="1">
    <source>
        <dbReference type="SAM" id="Phobius"/>
    </source>
</evidence>
<dbReference type="PANTHER" id="PTHR40465">
    <property type="entry name" value="CHROMOSOME 1, WHOLE GENOME SHOTGUN SEQUENCE"/>
    <property type="match status" value="1"/>
</dbReference>
<dbReference type="OrthoDB" id="2535105at2759"/>
<name>A0A0C9USX7_SPHS4</name>
<gene>
    <name evidence="2" type="ORF">M422DRAFT_227002</name>
</gene>
<dbReference type="HOGENOM" id="CLU_046025_16_0_1"/>
<accession>A0A0C9USX7</accession>
<dbReference type="PANTHER" id="PTHR40465:SF1">
    <property type="entry name" value="DUF6534 DOMAIN-CONTAINING PROTEIN"/>
    <property type="match status" value="1"/>
</dbReference>
<proteinExistence type="predicted"/>
<organism evidence="2 3">
    <name type="scientific">Sphaerobolus stellatus (strain SS14)</name>
    <dbReference type="NCBI Taxonomy" id="990650"/>
    <lineage>
        <taxon>Eukaryota</taxon>
        <taxon>Fungi</taxon>
        <taxon>Dikarya</taxon>
        <taxon>Basidiomycota</taxon>
        <taxon>Agaricomycotina</taxon>
        <taxon>Agaricomycetes</taxon>
        <taxon>Phallomycetidae</taxon>
        <taxon>Geastrales</taxon>
        <taxon>Sphaerobolaceae</taxon>
        <taxon>Sphaerobolus</taxon>
    </lineage>
</organism>
<keyword evidence="1" id="KW-0472">Membrane</keyword>
<evidence type="ECO:0000313" key="2">
    <source>
        <dbReference type="EMBL" id="KIJ45943.1"/>
    </source>
</evidence>
<keyword evidence="1" id="KW-1133">Transmembrane helix</keyword>
<dbReference type="AlphaFoldDB" id="A0A0C9USX7"/>
<dbReference type="EMBL" id="KN837110">
    <property type="protein sequence ID" value="KIJ45943.1"/>
    <property type="molecule type" value="Genomic_DNA"/>
</dbReference>
<keyword evidence="1" id="KW-0812">Transmembrane</keyword>
<keyword evidence="3" id="KW-1185">Reference proteome</keyword>
<evidence type="ECO:0000313" key="3">
    <source>
        <dbReference type="Proteomes" id="UP000054279"/>
    </source>
</evidence>
<dbReference type="Proteomes" id="UP000054279">
    <property type="component" value="Unassembled WGS sequence"/>
</dbReference>
<sequence length="189" mass="21082">MAATNFDLTVGPLLIGTLVTTFLFGIVFLQFYTFCRSSSNDPLWLRVMVSATILIQAAYTFASWTEVYRLTVTFYGQPLAIEKNSVSISLLFAFSGLIGFTVQAYYGYRILIISKSWIIPTILWLGGIIRIAFAGTLAIFPFHSPTISSFISHYVSLLLVPLAIQAFMDLLNAGALSYYLRQERVAAFK</sequence>